<sequence>MPKSQTQSRPDQPADASPDWIAMPFRKWCRLAGISISHGYDLASEGKLRITKAGNKSLIARPESDRFLSEGA</sequence>
<accession>A0AA48RD23</accession>
<gene>
    <name evidence="1" type="ORF">AMST5_00716</name>
</gene>
<proteinExistence type="predicted"/>
<dbReference type="AlphaFoldDB" id="A0AA48RD23"/>
<name>A0AA48RD23_9ZZZZ</name>
<reference evidence="1" key="1">
    <citation type="submission" date="2023-07" db="EMBL/GenBank/DDBJ databases">
        <authorList>
            <person name="Pelsma A.J. K."/>
        </authorList>
    </citation>
    <scope>NUCLEOTIDE SEQUENCE</scope>
</reference>
<dbReference type="EMBL" id="OY288114">
    <property type="protein sequence ID" value="CAJ0854198.1"/>
    <property type="molecule type" value="Genomic_DNA"/>
</dbReference>
<organism evidence="1">
    <name type="scientific">freshwater sediment metagenome</name>
    <dbReference type="NCBI Taxonomy" id="556182"/>
    <lineage>
        <taxon>unclassified sequences</taxon>
        <taxon>metagenomes</taxon>
        <taxon>ecological metagenomes</taxon>
    </lineage>
</organism>
<evidence type="ECO:0008006" key="2">
    <source>
        <dbReference type="Google" id="ProtNLM"/>
    </source>
</evidence>
<protein>
    <recommendedName>
        <fullName evidence="2">Helix-turn-helix domain-containing protein</fullName>
    </recommendedName>
</protein>
<evidence type="ECO:0000313" key="1">
    <source>
        <dbReference type="EMBL" id="CAJ0854198.1"/>
    </source>
</evidence>